<dbReference type="AlphaFoldDB" id="A0A8X7NJH2"/>
<feature type="compositionally biased region" description="Polar residues" evidence="14">
    <location>
        <begin position="33"/>
        <end position="43"/>
    </location>
</feature>
<evidence type="ECO:0000256" key="6">
    <source>
        <dbReference type="ARBA" id="ARBA00023054"/>
    </source>
</evidence>
<feature type="compositionally biased region" description="Basic residues" evidence="14">
    <location>
        <begin position="559"/>
        <end position="580"/>
    </location>
</feature>
<dbReference type="InterPro" id="IPR027353">
    <property type="entry name" value="NET_dom"/>
</dbReference>
<protein>
    <submittedName>
        <fullName evidence="17">Bromodomain family protein</fullName>
    </submittedName>
</protein>
<dbReference type="InterPro" id="IPR001487">
    <property type="entry name" value="Bromodomain"/>
</dbReference>
<feature type="domain" description="NET" evidence="16">
    <location>
        <begin position="591"/>
        <end position="670"/>
    </location>
</feature>
<gene>
    <name evidence="17" type="ORF">FOB60_005458</name>
</gene>
<feature type="compositionally biased region" description="Low complexity" evidence="14">
    <location>
        <begin position="65"/>
        <end position="76"/>
    </location>
</feature>
<feature type="domain" description="Bromo" evidence="15">
    <location>
        <begin position="224"/>
        <end position="296"/>
    </location>
</feature>
<keyword evidence="7 13" id="KW-0103">Bromodomain</keyword>
<accession>A0A8X7NJH2</accession>
<feature type="compositionally biased region" description="Basic and acidic residues" evidence="14">
    <location>
        <begin position="110"/>
        <end position="120"/>
    </location>
</feature>
<feature type="region of interest" description="Disordered" evidence="14">
    <location>
        <begin position="324"/>
        <end position="375"/>
    </location>
</feature>
<evidence type="ECO:0000256" key="3">
    <source>
        <dbReference type="ARBA" id="ARBA00022763"/>
    </source>
</evidence>
<dbReference type="GO" id="GO:0001046">
    <property type="term" value="F:core promoter sequence-specific DNA binding"/>
    <property type="evidence" value="ECO:0007669"/>
    <property type="project" value="UniProtKB-ARBA"/>
</dbReference>
<feature type="compositionally biased region" description="Basic and acidic residues" evidence="14">
    <location>
        <begin position="86"/>
        <end position="97"/>
    </location>
</feature>
<feature type="region of interest" description="Disordered" evidence="14">
    <location>
        <begin position="1"/>
        <end position="211"/>
    </location>
</feature>
<keyword evidence="8" id="KW-0804">Transcription</keyword>
<evidence type="ECO:0000259" key="15">
    <source>
        <dbReference type="PROSITE" id="PS50014"/>
    </source>
</evidence>
<dbReference type="Gene3D" id="1.20.1270.220">
    <property type="match status" value="1"/>
</dbReference>
<dbReference type="PROSITE" id="PS50014">
    <property type="entry name" value="BROMODOMAIN_2"/>
    <property type="match status" value="2"/>
</dbReference>
<dbReference type="CDD" id="cd05500">
    <property type="entry name" value="Bromo_BDF1_2_I"/>
    <property type="match status" value="1"/>
</dbReference>
<feature type="region of interest" description="Disordered" evidence="14">
    <location>
        <begin position="669"/>
        <end position="692"/>
    </location>
</feature>
<dbReference type="PANTHER" id="PTHR22880:SF225">
    <property type="entry name" value="BROMODOMAIN-CONTAINING PROTEIN BET-1-RELATED"/>
    <property type="match status" value="1"/>
</dbReference>
<evidence type="ECO:0000256" key="5">
    <source>
        <dbReference type="ARBA" id="ARBA00023015"/>
    </source>
</evidence>
<dbReference type="FunFam" id="1.20.920.10:FF:000047">
    <property type="entry name" value="Bromodomain-containing factor 1"/>
    <property type="match status" value="1"/>
</dbReference>
<name>A0A8X7NJH2_CANPA</name>
<dbReference type="Gene3D" id="1.20.920.10">
    <property type="entry name" value="Bromodomain-like"/>
    <property type="match status" value="2"/>
</dbReference>
<evidence type="ECO:0000256" key="11">
    <source>
        <dbReference type="ARBA" id="ARBA00044509"/>
    </source>
</evidence>
<feature type="compositionally biased region" description="Basic and acidic residues" evidence="14">
    <location>
        <begin position="44"/>
        <end position="58"/>
    </location>
</feature>
<keyword evidence="4" id="KW-0749">Sporulation</keyword>
<keyword evidence="2" id="KW-0677">Repeat</keyword>
<dbReference type="CDD" id="cd05499">
    <property type="entry name" value="Bromo_BDF1_2_II"/>
    <property type="match status" value="1"/>
</dbReference>
<feature type="domain" description="Bromo" evidence="15">
    <location>
        <begin position="403"/>
        <end position="475"/>
    </location>
</feature>
<keyword evidence="5" id="KW-0805">Transcription regulation</keyword>
<evidence type="ECO:0000256" key="8">
    <source>
        <dbReference type="ARBA" id="ARBA00023163"/>
    </source>
</evidence>
<feature type="compositionally biased region" description="Acidic residues" evidence="14">
    <location>
        <begin position="505"/>
        <end position="517"/>
    </location>
</feature>
<evidence type="ECO:0000256" key="12">
    <source>
        <dbReference type="ARBA" id="ARBA00057888"/>
    </source>
</evidence>
<feature type="compositionally biased region" description="Low complexity" evidence="14">
    <location>
        <begin position="167"/>
        <end position="183"/>
    </location>
</feature>
<feature type="compositionally biased region" description="Basic and acidic residues" evidence="14">
    <location>
        <begin position="149"/>
        <end position="165"/>
    </location>
</feature>
<dbReference type="PROSITE" id="PS00633">
    <property type="entry name" value="BROMODOMAIN_1"/>
    <property type="match status" value="2"/>
</dbReference>
<dbReference type="GO" id="GO:0006281">
    <property type="term" value="P:DNA repair"/>
    <property type="evidence" value="ECO:0007669"/>
    <property type="project" value="UniProtKB-KW"/>
</dbReference>
<proteinExistence type="inferred from homology"/>
<dbReference type="PRINTS" id="PR00503">
    <property type="entry name" value="BROMODOMAIN"/>
</dbReference>
<dbReference type="GO" id="GO:0031452">
    <property type="term" value="P:negative regulation of heterochromatin formation"/>
    <property type="evidence" value="ECO:0007669"/>
    <property type="project" value="UniProtKB-ARBA"/>
</dbReference>
<dbReference type="GO" id="GO:0000785">
    <property type="term" value="C:chromatin"/>
    <property type="evidence" value="ECO:0007669"/>
    <property type="project" value="TreeGrafter"/>
</dbReference>
<evidence type="ECO:0000256" key="14">
    <source>
        <dbReference type="SAM" id="MobiDB-lite"/>
    </source>
</evidence>
<dbReference type="Proteomes" id="UP000590412">
    <property type="component" value="Unassembled WGS sequence"/>
</dbReference>
<evidence type="ECO:0000256" key="4">
    <source>
        <dbReference type="ARBA" id="ARBA00022969"/>
    </source>
</evidence>
<dbReference type="GO" id="GO:0030435">
    <property type="term" value="P:sporulation resulting in formation of a cellular spore"/>
    <property type="evidence" value="ECO:0007669"/>
    <property type="project" value="UniProtKB-KW"/>
</dbReference>
<dbReference type="GO" id="GO:0001094">
    <property type="term" value="F:TFIID-class transcription factor complex binding"/>
    <property type="evidence" value="ECO:0007669"/>
    <property type="project" value="UniProtKB-ARBA"/>
</dbReference>
<reference evidence="17" key="1">
    <citation type="submission" date="2020-03" db="EMBL/GenBank/DDBJ databases">
        <title>FDA dAtabase for Regulatory Grade micrObial Sequences (FDA-ARGOS): Supporting development and validation of Infectious Disease Dx tests.</title>
        <authorList>
            <person name="Campos J."/>
            <person name="Goldberg B."/>
            <person name="Tallon L."/>
            <person name="Sadzewicz L."/>
            <person name="Vavikolanu K."/>
            <person name="Mehta A."/>
            <person name="Aluvathingal J."/>
            <person name="Nadendla S."/>
            <person name="Nandy P."/>
            <person name="Geyer C."/>
            <person name="Yan Y."/>
            <person name="Sichtig H."/>
        </authorList>
    </citation>
    <scope>NUCLEOTIDE SEQUENCE [LARGE SCALE GENOMIC DNA]</scope>
    <source>
        <strain evidence="17">FDAARGOS_652</strain>
    </source>
</reference>
<dbReference type="SUPFAM" id="SSF47370">
    <property type="entry name" value="Bromodomain"/>
    <property type="match status" value="2"/>
</dbReference>
<dbReference type="GO" id="GO:0005634">
    <property type="term" value="C:nucleus"/>
    <property type="evidence" value="ECO:0007669"/>
    <property type="project" value="UniProtKB-SubCell"/>
</dbReference>
<dbReference type="SMART" id="SM00297">
    <property type="entry name" value="BROMO"/>
    <property type="match status" value="2"/>
</dbReference>
<dbReference type="GO" id="GO:0006355">
    <property type="term" value="P:regulation of DNA-templated transcription"/>
    <property type="evidence" value="ECO:0007669"/>
    <property type="project" value="TreeGrafter"/>
</dbReference>
<feature type="region of interest" description="Disordered" evidence="14">
    <location>
        <begin position="713"/>
        <end position="748"/>
    </location>
</feature>
<feature type="compositionally biased region" description="Polar residues" evidence="14">
    <location>
        <begin position="713"/>
        <end position="726"/>
    </location>
</feature>
<feature type="region of interest" description="Disordered" evidence="14">
    <location>
        <begin position="491"/>
        <end position="517"/>
    </location>
</feature>
<feature type="compositionally biased region" description="Polar residues" evidence="14">
    <location>
        <begin position="1"/>
        <end position="16"/>
    </location>
</feature>
<comment type="function">
    <text evidence="12">Transcription factor involved in the expression of a broad class of genes including snRNAs. Required for sporulation and DNA-damage repair. Prevents the spreading of SIR silencing at telomeres and protects histone H4, but not H3, from deacetylation.</text>
</comment>
<dbReference type="InterPro" id="IPR036427">
    <property type="entry name" value="Bromodomain-like_sf"/>
</dbReference>
<feature type="compositionally biased region" description="Acidic residues" evidence="14">
    <location>
        <begin position="734"/>
        <end position="748"/>
    </location>
</feature>
<dbReference type="Pfam" id="PF00439">
    <property type="entry name" value="Bromodomain"/>
    <property type="match status" value="2"/>
</dbReference>
<evidence type="ECO:0000256" key="9">
    <source>
        <dbReference type="ARBA" id="ARBA00023204"/>
    </source>
</evidence>
<dbReference type="PROSITE" id="PS51525">
    <property type="entry name" value="NET"/>
    <property type="match status" value="1"/>
</dbReference>
<dbReference type="InterPro" id="IPR038336">
    <property type="entry name" value="NET_sf"/>
</dbReference>
<organism evidence="17 18">
    <name type="scientific">Candida parapsilosis</name>
    <name type="common">Yeast</name>
    <dbReference type="NCBI Taxonomy" id="5480"/>
    <lineage>
        <taxon>Eukaryota</taxon>
        <taxon>Fungi</taxon>
        <taxon>Dikarya</taxon>
        <taxon>Ascomycota</taxon>
        <taxon>Saccharomycotina</taxon>
        <taxon>Pichiomycetes</taxon>
        <taxon>Debaryomycetaceae</taxon>
        <taxon>Candida/Lodderomyces clade</taxon>
        <taxon>Candida</taxon>
    </lineage>
</organism>
<evidence type="ECO:0000256" key="13">
    <source>
        <dbReference type="PROSITE-ProRule" id="PRU00035"/>
    </source>
</evidence>
<dbReference type="PANTHER" id="PTHR22880">
    <property type="entry name" value="FALZ-RELATED BROMODOMAIN-CONTAINING PROTEINS"/>
    <property type="match status" value="1"/>
</dbReference>
<sequence>MSQLSPETNTPVQTPSAEKFYDEHLSKLDENTETSLDNKSNSLKQDDGEHNTAEEKIDTSLFESQQQQQQQPSHEPLSPPNPSPTPERRGLEEKVEGDVANGEEGVTEEPETKETEPKVENEEDDETQEQTDIVTIAANGSTEAVETFIKNDKQLENEEKNRDQPEESSSTEEATATQTQQTQLPVFTEPAPKPPAEPDMNNLPEHPMPPHQAKFALHTIKAIKRLKDAVPFLAPVDTVKLNVPFYYNYIPRPMDLSTIERKINANAYEDIAQVVDDFNLMVENCKKFNGEAAGISKMATNIQAHFEKHMLNVPPKELPAVVSASISKSGSGNDAASITSRRKVATESNSQQHRDSVATARPKRTIHPPKSKELPYDVRPRKKKFAAELRFCNQTIKELMSKKHYNYNFPFLAPVDAVALNLPNYHDIVKEPMDLGTIQSKLTNNLYENADDFEKDVRLVFRNCYAFNPEGTDVNMMGHRLEAIFDKKWVNKPVPEPTPQHSEASDDDFTSDEEEEITEAVLSEVPAIQFLENQLIRMKEELEKMKADHLKKLREQQAARRKRKKAQSGKRGSKSKRSRERSHTPSGHQHQIKLTPPQPVVTYEMKKQVSEAVPTLSDKKLNALIKIIQDDVQITNEDEVELDMDQLGDSTVLKLYDFLFGEKASQKSLKRRKLASGSAGAGGISGAGGSSSGANLDEMAHLRQQLALFDQGNGQTAEQQFANNGFMNIAHEESSDEDAASSESSEEE</sequence>
<comment type="subcellular location">
    <subcellularLocation>
        <location evidence="1">Nucleus</location>
    </subcellularLocation>
</comment>
<keyword evidence="9" id="KW-0234">DNA repair</keyword>
<evidence type="ECO:0000256" key="7">
    <source>
        <dbReference type="ARBA" id="ARBA00023117"/>
    </source>
</evidence>
<keyword evidence="10" id="KW-0539">Nucleus</keyword>
<evidence type="ECO:0000313" key="17">
    <source>
        <dbReference type="EMBL" id="KAF6044365.1"/>
    </source>
</evidence>
<evidence type="ECO:0000256" key="10">
    <source>
        <dbReference type="ARBA" id="ARBA00023242"/>
    </source>
</evidence>
<evidence type="ECO:0000313" key="18">
    <source>
        <dbReference type="Proteomes" id="UP000590412"/>
    </source>
</evidence>
<dbReference type="GO" id="GO:0140566">
    <property type="term" value="F:histone reader activity"/>
    <property type="evidence" value="ECO:0007669"/>
    <property type="project" value="UniProtKB-ARBA"/>
</dbReference>
<keyword evidence="6" id="KW-0175">Coiled coil</keyword>
<dbReference type="OrthoDB" id="784962at2759"/>
<feature type="compositionally biased region" description="Gly residues" evidence="14">
    <location>
        <begin position="679"/>
        <end position="691"/>
    </location>
</feature>
<comment type="caution">
    <text evidence="17">The sequence shown here is derived from an EMBL/GenBank/DDBJ whole genome shotgun (WGS) entry which is preliminary data.</text>
</comment>
<dbReference type="GO" id="GO:0006338">
    <property type="term" value="P:chromatin remodeling"/>
    <property type="evidence" value="ECO:0007669"/>
    <property type="project" value="TreeGrafter"/>
</dbReference>
<feature type="compositionally biased region" description="Polar residues" evidence="14">
    <location>
        <begin position="324"/>
        <end position="339"/>
    </location>
</feature>
<evidence type="ECO:0000256" key="1">
    <source>
        <dbReference type="ARBA" id="ARBA00004123"/>
    </source>
</evidence>
<feature type="compositionally biased region" description="Basic and acidic residues" evidence="14">
    <location>
        <begin position="19"/>
        <end position="30"/>
    </location>
</feature>
<feature type="region of interest" description="Disordered" evidence="14">
    <location>
        <begin position="555"/>
        <end position="599"/>
    </location>
</feature>
<keyword evidence="3" id="KW-0227">DNA damage</keyword>
<evidence type="ECO:0000256" key="2">
    <source>
        <dbReference type="ARBA" id="ARBA00022737"/>
    </source>
</evidence>
<dbReference type="Pfam" id="PF17035">
    <property type="entry name" value="BET"/>
    <property type="match status" value="1"/>
</dbReference>
<dbReference type="InterPro" id="IPR018359">
    <property type="entry name" value="Bromodomain_CS"/>
</dbReference>
<evidence type="ECO:0000259" key="16">
    <source>
        <dbReference type="PROSITE" id="PS51525"/>
    </source>
</evidence>
<dbReference type="EMBL" id="JABWAB010000011">
    <property type="protein sequence ID" value="KAF6044365.1"/>
    <property type="molecule type" value="Genomic_DNA"/>
</dbReference>
<comment type="similarity">
    <text evidence="11">Belongs to the BET family.</text>
</comment>
<dbReference type="InterPro" id="IPR050935">
    <property type="entry name" value="Bromo_chromatin_reader"/>
</dbReference>